<dbReference type="PANTHER" id="PTHR12393:SF6">
    <property type="entry name" value="SPHINGOMYELIN PHOSPHODIESTERASE 2"/>
    <property type="match status" value="1"/>
</dbReference>
<dbReference type="OrthoDB" id="63514at2759"/>
<sequence>MQSVLDNAARLTTNRLRHKAKCHWHRLGADLIQKIASYLDPSFVAAHLKLIDSSTAASLRGVYDKVRLLAPHTGSYEQQPVWPGEAFVAHWGRPEPWRALNLKTRVRILCAAAASGHAGSLDAALAHAGCEVMPRVLHAAAAAGNAEGCELLLAMGGGCQLDEEAVAAAARGGHLQLVQQLMAKVPGASSDSYRRYSVRSNYVEAAGRGACVGGRLEVLAWLRAAHGFRPHKEDAEAAAEAGQAAVVELLLQQLPECTCRYWDRSDERWQLLTAMMFGCPVEVVARHYDRLWRWWYREEDRDGQWVLDGWPHDEFWTFRDPDGNDLGDYGDRDRAMRRLLNAAAGSPTPCWAAKLDLLLQRWGPQVMGALLRGERGVIKDWDSRHDGFMSYKFWSPHPMPGYLQRLRACGWVPDMMAVEDAARDGHADALTWLWDDCGVSTPDSDALKAALGWATAPGHMDVLRLLRERGLVRFTVRHVLAEAQGGTWRTQDRGGPLFKFWDERSWTEESLAWLVGVAEDDEVSELPDQHAWCCGPRDPWSRAFYRAARAGAGIDLLAALVARGAEVQVAPVAAGGSVEALAWAVEELLQDQEEGAAKLKVRPSA</sequence>
<evidence type="ECO:0000313" key="1">
    <source>
        <dbReference type="EMBL" id="KAG2428844.1"/>
    </source>
</evidence>
<reference evidence="1" key="1">
    <citation type="journal article" date="2020" name="bioRxiv">
        <title>Comparative genomics of Chlamydomonas.</title>
        <authorList>
            <person name="Craig R.J."/>
            <person name="Hasan A.R."/>
            <person name="Ness R.W."/>
            <person name="Keightley P.D."/>
        </authorList>
    </citation>
    <scope>NUCLEOTIDE SEQUENCE</scope>
    <source>
        <strain evidence="1">CCAP 11/173</strain>
    </source>
</reference>
<accession>A0A835SKT7</accession>
<proteinExistence type="predicted"/>
<dbReference type="Gene3D" id="1.25.40.20">
    <property type="entry name" value="Ankyrin repeat-containing domain"/>
    <property type="match status" value="1"/>
</dbReference>
<dbReference type="GO" id="GO:0030149">
    <property type="term" value="P:sphingolipid catabolic process"/>
    <property type="evidence" value="ECO:0007669"/>
    <property type="project" value="TreeGrafter"/>
</dbReference>
<gene>
    <name evidence="1" type="ORF">HYH02_014256</name>
</gene>
<dbReference type="GO" id="GO:0046513">
    <property type="term" value="P:ceramide biosynthetic process"/>
    <property type="evidence" value="ECO:0007669"/>
    <property type="project" value="TreeGrafter"/>
</dbReference>
<dbReference type="GO" id="GO:0071944">
    <property type="term" value="C:cell periphery"/>
    <property type="evidence" value="ECO:0007669"/>
    <property type="project" value="TreeGrafter"/>
</dbReference>
<dbReference type="EMBL" id="JAEHOD010000090">
    <property type="protein sequence ID" value="KAG2428844.1"/>
    <property type="molecule type" value="Genomic_DNA"/>
</dbReference>
<dbReference type="GO" id="GO:0005783">
    <property type="term" value="C:endoplasmic reticulum"/>
    <property type="evidence" value="ECO:0007669"/>
    <property type="project" value="TreeGrafter"/>
</dbReference>
<dbReference type="GO" id="GO:0016020">
    <property type="term" value="C:membrane"/>
    <property type="evidence" value="ECO:0007669"/>
    <property type="project" value="TreeGrafter"/>
</dbReference>
<comment type="caution">
    <text evidence="1">The sequence shown here is derived from an EMBL/GenBank/DDBJ whole genome shotgun (WGS) entry which is preliminary data.</text>
</comment>
<protein>
    <submittedName>
        <fullName evidence="1">Uncharacterized protein</fullName>
    </submittedName>
</protein>
<keyword evidence="2" id="KW-1185">Reference proteome</keyword>
<dbReference type="PANTHER" id="PTHR12393">
    <property type="entry name" value="SPHINGOMYELIN PHOSPHODIESTERASE RELATED"/>
    <property type="match status" value="1"/>
</dbReference>
<dbReference type="SUPFAM" id="SSF48403">
    <property type="entry name" value="Ankyrin repeat"/>
    <property type="match status" value="1"/>
</dbReference>
<evidence type="ECO:0000313" key="2">
    <source>
        <dbReference type="Proteomes" id="UP000613740"/>
    </source>
</evidence>
<organism evidence="1 2">
    <name type="scientific">Chlamydomonas schloesseri</name>
    <dbReference type="NCBI Taxonomy" id="2026947"/>
    <lineage>
        <taxon>Eukaryota</taxon>
        <taxon>Viridiplantae</taxon>
        <taxon>Chlorophyta</taxon>
        <taxon>core chlorophytes</taxon>
        <taxon>Chlorophyceae</taxon>
        <taxon>CS clade</taxon>
        <taxon>Chlamydomonadales</taxon>
        <taxon>Chlamydomonadaceae</taxon>
        <taxon>Chlamydomonas</taxon>
    </lineage>
</organism>
<dbReference type="AlphaFoldDB" id="A0A835SKT7"/>
<dbReference type="Proteomes" id="UP000613740">
    <property type="component" value="Unassembled WGS sequence"/>
</dbReference>
<name>A0A835SKT7_9CHLO</name>
<dbReference type="GO" id="GO:0004620">
    <property type="term" value="F:phospholipase activity"/>
    <property type="evidence" value="ECO:0007669"/>
    <property type="project" value="TreeGrafter"/>
</dbReference>
<dbReference type="InterPro" id="IPR036770">
    <property type="entry name" value="Ankyrin_rpt-contain_sf"/>
</dbReference>